<dbReference type="InterPro" id="IPR050309">
    <property type="entry name" value="Type-B_Carboxylest/Lipase"/>
</dbReference>
<sequence length="544" mass="55666">MARTLSVALVALVALGAGIAGTATFPAARADATTGQAVVRVDSGPLRGVVTADHRSFAGIPYAAPPVGARRWSAPQPVTRWRQVRDATRPGTSCPQLGPGGSVVGAEDCLYLNVTTPTVGGSRLPVLVWLPGGGFVTGSGSDYDPTRLAVTGGLVVVTVNYRLGALGFLDHPALERTSSDAGNYGLADQRAALGWVQRNIARFGGDPANVTLAGQSAGGYSVCAQLTSPAAAGLFQKAIVQSGPCGNALLTRATALSRGARTAAELGCADPATASACLRALPVSRLVGLGADRVFTSTGRIADLPWVPVAGTPVLPRQPLEALRSGAAARVPLLMGTTRDEMRPFVALDHDAHGLPVTAESYPAELAAAFGDPAAIQARYPSDAYPSPGLALATALTDWGGKLGSCPSLAAADAAVAGMRHPVHVYEFTEDGGARIAGFPLGAPHGAELPYLFDGSFDGPGNPELTPAQQRLARWMIAYWAAFAATGDPDGDRDNAIGGGTGPRWPAYRGDGRVLALASGPDGTAVVDAGQAHHCPFWWSKANP</sequence>
<evidence type="ECO:0000313" key="5">
    <source>
        <dbReference type="EMBL" id="SDS63982.1"/>
    </source>
</evidence>
<dbReference type="STRING" id="117157.SAMN04489717_3349"/>
<dbReference type="InterPro" id="IPR019826">
    <property type="entry name" value="Carboxylesterase_B_AS"/>
</dbReference>
<dbReference type="AlphaFoldDB" id="A0A1H1TUW1"/>
<dbReference type="GO" id="GO:0016787">
    <property type="term" value="F:hydrolase activity"/>
    <property type="evidence" value="ECO:0007669"/>
    <property type="project" value="UniProtKB-KW"/>
</dbReference>
<evidence type="ECO:0000256" key="1">
    <source>
        <dbReference type="ARBA" id="ARBA00005964"/>
    </source>
</evidence>
<feature type="chain" id="PRO_5039757127" description="Carboxylic ester hydrolase" evidence="3">
    <location>
        <begin position="23"/>
        <end position="544"/>
    </location>
</feature>
<name>A0A1H1TUW1_9ACTN</name>
<proteinExistence type="inferred from homology"/>
<keyword evidence="6" id="KW-1185">Reference proteome</keyword>
<keyword evidence="2 3" id="KW-0378">Hydrolase</keyword>
<evidence type="ECO:0000256" key="2">
    <source>
        <dbReference type="ARBA" id="ARBA00022801"/>
    </source>
</evidence>
<evidence type="ECO:0000256" key="3">
    <source>
        <dbReference type="RuleBase" id="RU361235"/>
    </source>
</evidence>
<gene>
    <name evidence="5" type="ORF">SAMN04489717_3349</name>
</gene>
<keyword evidence="3" id="KW-0732">Signal</keyword>
<organism evidence="5 6">
    <name type="scientific">Actinopolymorpha singaporensis</name>
    <dbReference type="NCBI Taxonomy" id="117157"/>
    <lineage>
        <taxon>Bacteria</taxon>
        <taxon>Bacillati</taxon>
        <taxon>Actinomycetota</taxon>
        <taxon>Actinomycetes</taxon>
        <taxon>Propionibacteriales</taxon>
        <taxon>Actinopolymorphaceae</taxon>
        <taxon>Actinopolymorpha</taxon>
    </lineage>
</organism>
<accession>A0A1H1TUW1</accession>
<feature type="domain" description="Carboxylesterase type B" evidence="4">
    <location>
        <begin position="37"/>
        <end position="538"/>
    </location>
</feature>
<dbReference type="EMBL" id="LT629732">
    <property type="protein sequence ID" value="SDS63982.1"/>
    <property type="molecule type" value="Genomic_DNA"/>
</dbReference>
<protein>
    <recommendedName>
        <fullName evidence="3">Carboxylic ester hydrolase</fullName>
        <ecNumber evidence="3">3.1.1.-</ecNumber>
    </recommendedName>
</protein>
<reference evidence="5 6" key="1">
    <citation type="submission" date="2016-10" db="EMBL/GenBank/DDBJ databases">
        <authorList>
            <person name="de Groot N.N."/>
        </authorList>
    </citation>
    <scope>NUCLEOTIDE SEQUENCE [LARGE SCALE GENOMIC DNA]</scope>
    <source>
        <strain evidence="5 6">DSM 22024</strain>
    </source>
</reference>
<dbReference type="Gene3D" id="3.40.50.1820">
    <property type="entry name" value="alpha/beta hydrolase"/>
    <property type="match status" value="1"/>
</dbReference>
<dbReference type="Proteomes" id="UP000198983">
    <property type="component" value="Chromosome I"/>
</dbReference>
<comment type="similarity">
    <text evidence="1 3">Belongs to the type-B carboxylesterase/lipase family.</text>
</comment>
<evidence type="ECO:0000259" key="4">
    <source>
        <dbReference type="Pfam" id="PF00135"/>
    </source>
</evidence>
<dbReference type="InterPro" id="IPR029058">
    <property type="entry name" value="AB_hydrolase_fold"/>
</dbReference>
<evidence type="ECO:0000313" key="6">
    <source>
        <dbReference type="Proteomes" id="UP000198983"/>
    </source>
</evidence>
<dbReference type="InterPro" id="IPR002018">
    <property type="entry name" value="CarbesteraseB"/>
</dbReference>
<dbReference type="PANTHER" id="PTHR11559">
    <property type="entry name" value="CARBOXYLESTERASE"/>
    <property type="match status" value="1"/>
</dbReference>
<dbReference type="PROSITE" id="PS00122">
    <property type="entry name" value="CARBOXYLESTERASE_B_1"/>
    <property type="match status" value="1"/>
</dbReference>
<feature type="signal peptide" evidence="3">
    <location>
        <begin position="1"/>
        <end position="22"/>
    </location>
</feature>
<dbReference type="Pfam" id="PF00135">
    <property type="entry name" value="COesterase"/>
    <property type="match status" value="1"/>
</dbReference>
<dbReference type="EC" id="3.1.1.-" evidence="3"/>
<dbReference type="SUPFAM" id="SSF53474">
    <property type="entry name" value="alpha/beta-Hydrolases"/>
    <property type="match status" value="1"/>
</dbReference>